<accession>A0A157SRR7</accession>
<evidence type="ECO:0000313" key="1">
    <source>
        <dbReference type="EMBL" id="SAI72994.1"/>
    </source>
</evidence>
<dbReference type="SUPFAM" id="SSF54523">
    <property type="entry name" value="Pili subunits"/>
    <property type="match status" value="1"/>
</dbReference>
<gene>
    <name evidence="1" type="primary">gspH_3</name>
    <name evidence="1" type="ORF">SAMEA3906486_04398</name>
</gene>
<reference evidence="1 2" key="1">
    <citation type="submission" date="2016-04" db="EMBL/GenBank/DDBJ databases">
        <authorList>
            <consortium name="Pathogen Informatics"/>
        </authorList>
    </citation>
    <scope>NUCLEOTIDE SEQUENCE [LARGE SCALE GENOMIC DNA]</scope>
    <source>
        <strain evidence="1 2">H050680373</strain>
    </source>
</reference>
<sequence length="144" mass="15762">MVVLVIVGVATASVAMRIPSDSGRALRQDAQRLASQFITAQNLVRIDGRVIAWQADEQGYRFVRGVWVDVGGVPQVSTAAGLDDFARDETLRPRRWESGEIVVKPAGPIVLTDEWFQEAWDLTLSSGSAHVVLRRTPGGTYTVQ</sequence>
<dbReference type="EMBL" id="FKIF01000008">
    <property type="protein sequence ID" value="SAI72994.1"/>
    <property type="molecule type" value="Genomic_DNA"/>
</dbReference>
<dbReference type="Gene3D" id="3.55.40.10">
    <property type="entry name" value="minor pseudopilin epsh domain"/>
    <property type="match status" value="1"/>
</dbReference>
<dbReference type="STRING" id="288768.SAMEA3906486_04398"/>
<evidence type="ECO:0000313" key="2">
    <source>
        <dbReference type="Proteomes" id="UP000076848"/>
    </source>
</evidence>
<dbReference type="Proteomes" id="UP000076848">
    <property type="component" value="Unassembled WGS sequence"/>
</dbReference>
<name>A0A157SRR7_9BORD</name>
<dbReference type="InterPro" id="IPR045584">
    <property type="entry name" value="Pilin-like"/>
</dbReference>
<proteinExistence type="predicted"/>
<organism evidence="1 2">
    <name type="scientific">Bordetella ansorpii</name>
    <dbReference type="NCBI Taxonomy" id="288768"/>
    <lineage>
        <taxon>Bacteria</taxon>
        <taxon>Pseudomonadati</taxon>
        <taxon>Pseudomonadota</taxon>
        <taxon>Betaproteobacteria</taxon>
        <taxon>Burkholderiales</taxon>
        <taxon>Alcaligenaceae</taxon>
        <taxon>Bordetella</taxon>
    </lineage>
</organism>
<protein>
    <submittedName>
        <fullName evidence="1">General secretion pathway protein H</fullName>
    </submittedName>
</protein>
<keyword evidence="2" id="KW-1185">Reference proteome</keyword>
<dbReference type="AlphaFoldDB" id="A0A157SRR7"/>